<evidence type="ECO:0000313" key="7">
    <source>
        <dbReference type="EMBL" id="GAA0931216.1"/>
    </source>
</evidence>
<dbReference type="PROSITE" id="PS50977">
    <property type="entry name" value="HTH_TETR_2"/>
    <property type="match status" value="1"/>
</dbReference>
<evidence type="ECO:0000256" key="2">
    <source>
        <dbReference type="ARBA" id="ARBA00023015"/>
    </source>
</evidence>
<evidence type="ECO:0000256" key="4">
    <source>
        <dbReference type="ARBA" id="ARBA00023163"/>
    </source>
</evidence>
<dbReference type="InterPro" id="IPR050109">
    <property type="entry name" value="HTH-type_TetR-like_transc_reg"/>
</dbReference>
<dbReference type="Gene3D" id="1.10.357.10">
    <property type="entry name" value="Tetracycline Repressor, domain 2"/>
    <property type="match status" value="1"/>
</dbReference>
<dbReference type="Pfam" id="PF00440">
    <property type="entry name" value="TetR_N"/>
    <property type="match status" value="1"/>
</dbReference>
<evidence type="ECO:0000259" key="6">
    <source>
        <dbReference type="PROSITE" id="PS50977"/>
    </source>
</evidence>
<dbReference type="EMBL" id="BAAAHK010000003">
    <property type="protein sequence ID" value="GAA0931216.1"/>
    <property type="molecule type" value="Genomic_DNA"/>
</dbReference>
<evidence type="ECO:0000256" key="5">
    <source>
        <dbReference type="PROSITE-ProRule" id="PRU00335"/>
    </source>
</evidence>
<dbReference type="InterPro" id="IPR036271">
    <property type="entry name" value="Tet_transcr_reg_TetR-rel_C_sf"/>
</dbReference>
<dbReference type="PRINTS" id="PR00455">
    <property type="entry name" value="HTHTETR"/>
</dbReference>
<keyword evidence="1" id="KW-0678">Repressor</keyword>
<evidence type="ECO:0000256" key="3">
    <source>
        <dbReference type="ARBA" id="ARBA00023125"/>
    </source>
</evidence>
<protein>
    <submittedName>
        <fullName evidence="7">TetR/AcrR family transcriptional regulator</fullName>
    </submittedName>
</protein>
<comment type="caution">
    <text evidence="7">The sequence shown here is derived from an EMBL/GenBank/DDBJ whole genome shotgun (WGS) entry which is preliminary data.</text>
</comment>
<keyword evidence="8" id="KW-1185">Reference proteome</keyword>
<dbReference type="InterPro" id="IPR001647">
    <property type="entry name" value="HTH_TetR"/>
</dbReference>
<keyword evidence="4" id="KW-0804">Transcription</keyword>
<accession>A0ABP4A487</accession>
<keyword evidence="3 5" id="KW-0238">DNA-binding</keyword>
<dbReference type="InterPro" id="IPR009057">
    <property type="entry name" value="Homeodomain-like_sf"/>
</dbReference>
<organism evidence="7 8">
    <name type="scientific">Kribbella koreensis</name>
    <dbReference type="NCBI Taxonomy" id="57909"/>
    <lineage>
        <taxon>Bacteria</taxon>
        <taxon>Bacillati</taxon>
        <taxon>Actinomycetota</taxon>
        <taxon>Actinomycetes</taxon>
        <taxon>Propionibacteriales</taxon>
        <taxon>Kribbellaceae</taxon>
        <taxon>Kribbella</taxon>
    </lineage>
</organism>
<dbReference type="Proteomes" id="UP001500542">
    <property type="component" value="Unassembled WGS sequence"/>
</dbReference>
<gene>
    <name evidence="7" type="ORF">GCM10009554_14950</name>
</gene>
<reference evidence="8" key="1">
    <citation type="journal article" date="2019" name="Int. J. Syst. Evol. Microbiol.">
        <title>The Global Catalogue of Microorganisms (GCM) 10K type strain sequencing project: providing services to taxonomists for standard genome sequencing and annotation.</title>
        <authorList>
            <consortium name="The Broad Institute Genomics Platform"/>
            <consortium name="The Broad Institute Genome Sequencing Center for Infectious Disease"/>
            <person name="Wu L."/>
            <person name="Ma J."/>
        </authorList>
    </citation>
    <scope>NUCLEOTIDE SEQUENCE [LARGE SCALE GENOMIC DNA]</scope>
    <source>
        <strain evidence="8">JCM 10977</strain>
    </source>
</reference>
<feature type="DNA-binding region" description="H-T-H motif" evidence="5">
    <location>
        <begin position="32"/>
        <end position="51"/>
    </location>
</feature>
<dbReference type="SUPFAM" id="SSF48498">
    <property type="entry name" value="Tetracyclin repressor-like, C-terminal domain"/>
    <property type="match status" value="1"/>
</dbReference>
<dbReference type="RefSeq" id="WP_343966222.1">
    <property type="nucleotide sequence ID" value="NZ_BAAAHK010000003.1"/>
</dbReference>
<dbReference type="SUPFAM" id="SSF46689">
    <property type="entry name" value="Homeodomain-like"/>
    <property type="match status" value="1"/>
</dbReference>
<keyword evidence="2" id="KW-0805">Transcription regulation</keyword>
<dbReference type="PANTHER" id="PTHR30055:SF234">
    <property type="entry name" value="HTH-TYPE TRANSCRIPTIONAL REGULATOR BETI"/>
    <property type="match status" value="1"/>
</dbReference>
<name>A0ABP4A487_9ACTN</name>
<evidence type="ECO:0000256" key="1">
    <source>
        <dbReference type="ARBA" id="ARBA00022491"/>
    </source>
</evidence>
<dbReference type="InterPro" id="IPR039538">
    <property type="entry name" value="BetI_C"/>
</dbReference>
<dbReference type="Pfam" id="PF13977">
    <property type="entry name" value="TetR_C_6"/>
    <property type="match status" value="1"/>
</dbReference>
<sequence length="192" mass="20823">MATNAERTASRRREILAAASAMFATKGFRNSSLQEVAAAAGITPAGLLHHFGSKDQLLTELLAHRDASEIAEVNDPERPHGTAFLEHLADTADRNSERRGLTQLYVVLSADGVTDEHPAQDYFRSRYDGLRSMIADEIRLAQAAGDVAGDKNPQELATLIIAVMDGLQIQWLYNPEAVDMGGLVRKLIGALT</sequence>
<feature type="domain" description="HTH tetR-type" evidence="6">
    <location>
        <begin position="9"/>
        <end position="69"/>
    </location>
</feature>
<proteinExistence type="predicted"/>
<dbReference type="PANTHER" id="PTHR30055">
    <property type="entry name" value="HTH-TYPE TRANSCRIPTIONAL REGULATOR RUTR"/>
    <property type="match status" value="1"/>
</dbReference>
<evidence type="ECO:0000313" key="8">
    <source>
        <dbReference type="Proteomes" id="UP001500542"/>
    </source>
</evidence>